<keyword evidence="2" id="KW-1185">Reference proteome</keyword>
<organism evidence="1 2">
    <name type="scientific">Komarekiella delphini-convector SJRDD-AB1</name>
    <dbReference type="NCBI Taxonomy" id="2593771"/>
    <lineage>
        <taxon>Bacteria</taxon>
        <taxon>Bacillati</taxon>
        <taxon>Cyanobacteriota</taxon>
        <taxon>Cyanophyceae</taxon>
        <taxon>Nostocales</taxon>
        <taxon>Nostocaceae</taxon>
        <taxon>Komarekiella</taxon>
        <taxon>Komarekiella delphini-convector</taxon>
    </lineage>
</organism>
<dbReference type="AlphaFoldDB" id="A0AA40VU74"/>
<proteinExistence type="predicted"/>
<comment type="caution">
    <text evidence="1">The sequence shown here is derived from an EMBL/GenBank/DDBJ whole genome shotgun (WGS) entry which is preliminary data.</text>
</comment>
<sequence length="159" mass="17514">MRLPWSIPQLSEAISVPTIEAETELQNETLEELNNTLEVAVGFAKPDEFSLSGLLNFRLSNTIQRPIEGGETVIATTVVPRATRVEAIIKVNIGSVFAELFKQLPSGRWTSVAHATINAINTATLSHRVTSRTRFKVEVTGLGNQDSDYDISGNWDDFL</sequence>
<dbReference type="Proteomes" id="UP001165986">
    <property type="component" value="Unassembled WGS sequence"/>
</dbReference>
<accession>A0AA40VU74</accession>
<reference evidence="1" key="1">
    <citation type="submission" date="2019-07" db="EMBL/GenBank/DDBJ databases">
        <title>Toxilogical consequences of a new and cryptic species of cyanobacteria (Komarekiella delphini-convector) recovered from the epidermis of a bottlenose dolphin and 1500 ft. in the air.</title>
        <authorList>
            <person name="Brown A.O."/>
            <person name="Dvorak P."/>
            <person name="Villanueva C.D."/>
            <person name="Foss A.J."/>
            <person name="Garvey A.D."/>
            <person name="Gibson Q.A."/>
            <person name="Johansen J.R."/>
            <person name="Casamatta D.A."/>
        </authorList>
    </citation>
    <scope>NUCLEOTIDE SEQUENCE</scope>
    <source>
        <strain evidence="1">SJRDD-AB1</strain>
    </source>
</reference>
<evidence type="ECO:0000313" key="1">
    <source>
        <dbReference type="EMBL" id="MBD6619847.1"/>
    </source>
</evidence>
<protein>
    <submittedName>
        <fullName evidence="1">Uncharacterized protein</fullName>
    </submittedName>
</protein>
<dbReference type="EMBL" id="VJXY01000048">
    <property type="protein sequence ID" value="MBD6619847.1"/>
    <property type="molecule type" value="Genomic_DNA"/>
</dbReference>
<evidence type="ECO:0000313" key="2">
    <source>
        <dbReference type="Proteomes" id="UP001165986"/>
    </source>
</evidence>
<name>A0AA40VU74_9NOST</name>
<gene>
    <name evidence="1" type="ORF">FNW02_29600</name>
</gene>
<dbReference type="RefSeq" id="WP_191761038.1">
    <property type="nucleotide sequence ID" value="NZ_VJXY01000048.1"/>
</dbReference>